<name>A0A0F9ECS7_9ZZZZ</name>
<sequence>MRFAIQGKAPVTTFGSLPSGARGSGPIPGQIAAQSVKRTGGLGALSPLGRGLRDVLGSASEIPALAPWG</sequence>
<comment type="caution">
    <text evidence="2">The sequence shown here is derived from an EMBL/GenBank/DDBJ whole genome shotgun (WGS) entry which is preliminary data.</text>
</comment>
<accession>A0A0F9ECS7</accession>
<gene>
    <name evidence="2" type="ORF">LCGC14_2441720</name>
</gene>
<dbReference type="EMBL" id="LAZR01037591">
    <property type="protein sequence ID" value="KKL21813.1"/>
    <property type="molecule type" value="Genomic_DNA"/>
</dbReference>
<proteinExistence type="predicted"/>
<organism evidence="2">
    <name type="scientific">marine sediment metagenome</name>
    <dbReference type="NCBI Taxonomy" id="412755"/>
    <lineage>
        <taxon>unclassified sequences</taxon>
        <taxon>metagenomes</taxon>
        <taxon>ecological metagenomes</taxon>
    </lineage>
</organism>
<dbReference type="AlphaFoldDB" id="A0A0F9ECS7"/>
<evidence type="ECO:0000313" key="2">
    <source>
        <dbReference type="EMBL" id="KKL21813.1"/>
    </source>
</evidence>
<evidence type="ECO:0000256" key="1">
    <source>
        <dbReference type="SAM" id="MobiDB-lite"/>
    </source>
</evidence>
<feature type="region of interest" description="Disordered" evidence="1">
    <location>
        <begin position="1"/>
        <end position="28"/>
    </location>
</feature>
<feature type="non-terminal residue" evidence="2">
    <location>
        <position position="69"/>
    </location>
</feature>
<reference evidence="2" key="1">
    <citation type="journal article" date="2015" name="Nature">
        <title>Complex archaea that bridge the gap between prokaryotes and eukaryotes.</title>
        <authorList>
            <person name="Spang A."/>
            <person name="Saw J.H."/>
            <person name="Jorgensen S.L."/>
            <person name="Zaremba-Niedzwiedzka K."/>
            <person name="Martijn J."/>
            <person name="Lind A.E."/>
            <person name="van Eijk R."/>
            <person name="Schleper C."/>
            <person name="Guy L."/>
            <person name="Ettema T.J."/>
        </authorList>
    </citation>
    <scope>NUCLEOTIDE SEQUENCE</scope>
</reference>
<protein>
    <submittedName>
        <fullName evidence="2">Uncharacterized protein</fullName>
    </submittedName>
</protein>